<proteinExistence type="predicted"/>
<keyword evidence="5" id="KW-0732">Signal</keyword>
<evidence type="ECO:0000313" key="7">
    <source>
        <dbReference type="Proteomes" id="UP000515202"/>
    </source>
</evidence>
<dbReference type="SUPFAM" id="SSF50494">
    <property type="entry name" value="Trypsin-like serine proteases"/>
    <property type="match status" value="1"/>
</dbReference>
<dbReference type="GeneID" id="111735743"/>
<gene>
    <name evidence="8" type="primary">LOC111735743</name>
</gene>
<reference evidence="8" key="1">
    <citation type="submission" date="2025-08" db="UniProtKB">
        <authorList>
            <consortium name="RefSeq"/>
        </authorList>
    </citation>
    <scope>IDENTIFICATION</scope>
    <source>
        <tissue evidence="8">Kidney</tissue>
    </source>
</reference>
<evidence type="ECO:0000256" key="1">
    <source>
        <dbReference type="ARBA" id="ARBA00022670"/>
    </source>
</evidence>
<dbReference type="RefSeq" id="XP_023382956.1">
    <property type="nucleotide sequence ID" value="XM_023527188.1"/>
</dbReference>
<evidence type="ECO:0000256" key="4">
    <source>
        <dbReference type="ARBA" id="ARBA00023157"/>
    </source>
</evidence>
<dbReference type="PANTHER" id="PTHR24252:SF7">
    <property type="entry name" value="HYALIN"/>
    <property type="match status" value="1"/>
</dbReference>
<feature type="signal peptide" evidence="5">
    <location>
        <begin position="1"/>
        <end position="30"/>
    </location>
</feature>
<evidence type="ECO:0000259" key="6">
    <source>
        <dbReference type="PROSITE" id="PS50240"/>
    </source>
</evidence>
<dbReference type="Gene3D" id="2.40.10.10">
    <property type="entry name" value="Trypsin-like serine proteases"/>
    <property type="match status" value="1"/>
</dbReference>
<dbReference type="OrthoDB" id="10059102at2759"/>
<feature type="chain" id="PRO_5028461202" evidence="5">
    <location>
        <begin position="31"/>
        <end position="193"/>
    </location>
</feature>
<keyword evidence="1 8" id="KW-0645">Protease</keyword>
<evidence type="ECO:0000313" key="8">
    <source>
        <dbReference type="RefSeq" id="XP_023382956.1"/>
    </source>
</evidence>
<keyword evidence="4" id="KW-1015">Disulfide bond</keyword>
<evidence type="ECO:0000256" key="2">
    <source>
        <dbReference type="ARBA" id="ARBA00022801"/>
    </source>
</evidence>
<dbReference type="InterPro" id="IPR001314">
    <property type="entry name" value="Peptidase_S1A"/>
</dbReference>
<dbReference type="SMART" id="SM00020">
    <property type="entry name" value="Tryp_SPc"/>
    <property type="match status" value="1"/>
</dbReference>
<dbReference type="PRINTS" id="PR00722">
    <property type="entry name" value="CHYMOTRYPSIN"/>
</dbReference>
<dbReference type="PANTHER" id="PTHR24252">
    <property type="entry name" value="ACROSIN-RELATED"/>
    <property type="match status" value="1"/>
</dbReference>
<keyword evidence="2" id="KW-0378">Hydrolase</keyword>
<accession>A0A6P6C6F7</accession>
<keyword evidence="3" id="KW-0720">Serine protease</keyword>
<sequence length="193" mass="21522">MGRETRSNHPGGGWLWYLLWLLLLLPLLAAQGPGRSPTAATPTSALVCGKPKVMSKIYGGQDVVAGQWPWQASLLYRNLHICGAVLIDARWLVTTAHCFVNKSHAPEDYLVTLGSTQLYQHTQHTRKMYVSRIITHPSFEKFHAFGNDIAMLQLHLPVNFTSYISPACLPTAGMQLPIHRSCWITGWGMLSED</sequence>
<evidence type="ECO:0000256" key="5">
    <source>
        <dbReference type="SAM" id="SignalP"/>
    </source>
</evidence>
<feature type="non-terminal residue" evidence="8">
    <location>
        <position position="193"/>
    </location>
</feature>
<dbReference type="Proteomes" id="UP000515202">
    <property type="component" value="Unplaced"/>
</dbReference>
<dbReference type="InterPro" id="IPR043504">
    <property type="entry name" value="Peptidase_S1_PA_chymotrypsin"/>
</dbReference>
<dbReference type="InterPro" id="IPR001254">
    <property type="entry name" value="Trypsin_dom"/>
</dbReference>
<protein>
    <submittedName>
        <fullName evidence="8">Serine protease 47</fullName>
    </submittedName>
</protein>
<dbReference type="GO" id="GO:0004252">
    <property type="term" value="F:serine-type endopeptidase activity"/>
    <property type="evidence" value="ECO:0007669"/>
    <property type="project" value="InterPro"/>
</dbReference>
<dbReference type="KEGG" id="pvp:111735743"/>
<dbReference type="InterPro" id="IPR009003">
    <property type="entry name" value="Peptidase_S1_PA"/>
</dbReference>
<dbReference type="Pfam" id="PF00089">
    <property type="entry name" value="Trypsin"/>
    <property type="match status" value="1"/>
</dbReference>
<keyword evidence="7" id="KW-1185">Reference proteome</keyword>
<feature type="domain" description="Peptidase S1" evidence="6">
    <location>
        <begin position="57"/>
        <end position="193"/>
    </location>
</feature>
<dbReference type="GO" id="GO:0006508">
    <property type="term" value="P:proteolysis"/>
    <property type="evidence" value="ECO:0007669"/>
    <property type="project" value="UniProtKB-KW"/>
</dbReference>
<dbReference type="FunFam" id="2.40.10.10:FF:000007">
    <property type="entry name" value="Transmembrane serine protease 7"/>
    <property type="match status" value="1"/>
</dbReference>
<dbReference type="CDD" id="cd00190">
    <property type="entry name" value="Tryp_SPc"/>
    <property type="match status" value="1"/>
</dbReference>
<name>A0A6P6C6F7_PTEVA</name>
<dbReference type="AlphaFoldDB" id="A0A6P6C6F7"/>
<dbReference type="PROSITE" id="PS50240">
    <property type="entry name" value="TRYPSIN_DOM"/>
    <property type="match status" value="1"/>
</dbReference>
<organism evidence="7 8">
    <name type="scientific">Pteropus vampyrus</name>
    <name type="common">Large flying fox</name>
    <dbReference type="NCBI Taxonomy" id="132908"/>
    <lineage>
        <taxon>Eukaryota</taxon>
        <taxon>Metazoa</taxon>
        <taxon>Chordata</taxon>
        <taxon>Craniata</taxon>
        <taxon>Vertebrata</taxon>
        <taxon>Euteleostomi</taxon>
        <taxon>Mammalia</taxon>
        <taxon>Eutheria</taxon>
        <taxon>Laurasiatheria</taxon>
        <taxon>Chiroptera</taxon>
        <taxon>Yinpterochiroptera</taxon>
        <taxon>Pteropodoidea</taxon>
        <taxon>Pteropodidae</taxon>
        <taxon>Pteropodinae</taxon>
        <taxon>Pteropus</taxon>
    </lineage>
</organism>
<evidence type="ECO:0000256" key="3">
    <source>
        <dbReference type="ARBA" id="ARBA00022825"/>
    </source>
</evidence>